<evidence type="ECO:0000313" key="3">
    <source>
        <dbReference type="EMBL" id="CAB4162419.1"/>
    </source>
</evidence>
<sequence length="1141" mass="129331">MNEHQYPNNPAIIKEITEMSTQPQPQEQVMKAQPQTKEPTMKVKVSDMPELDGKFVIAGTGSRSLILDEEKMDKVEDYLLELLYQAKAKHGDNLVVISGMAEGFDEALARSAMCVGVTLIAAIPNKGYSAYYWRDNSELKIDRMSAFQELARYANETGAVHYVCGKNVYVDGKHSNFVRNEWMADRADVVWVYNPTSKGTAQCYNYCRTNGIRTFIINPEGGNVKNTDKPVEPMNPTEKEKPVNTIIEHTKKEVAMYVPGKVQTSFHGIVDYFDIWQEVMEVATVAGISDKVWSKIKGIKSREDHKNTPLEEKEVCTMMLDKICKKYGITREYIDQKTANEHKGHLDPMIDGGIKVMGGTMRLITTMPMTNMDGEVKDEFKQGAYSFAFLDTFFPQGYRVEVRNVKRNPITAAPLPEDQITPETVIRWSTADHQFNIIVNDNNGWLDAFNKIGLIIGNSKKFAKRSQEFARQSCMYGLYQTLDVEIMDPADLGVDEKYVDGISAVSRSIMVNMIENNTNASEEWKESMIKRVDSGKTSIIQLRVLTPHGLIKGNAIVLPDKMMNGYDIRTFTPNVKEEIKTNGWYWATAEASYGKQPLSSDDLTLAIYRDVMGVIDPWLMLSTLQNALNELVDNYKNGSDSDWRREVAMNIDNEDDMDPNKSSMIKRIDQLADKLNEIGLGIEASQLLMYLKARGVAMMFGILTPEGKMVAEGDAATQRGTGTRMPIPFAYRAHIMTREVLEIFGYKFNNKGMQGFYHDKTHCFVVPGEFFVENYPNHGGPDLDDSINVMIRDFVNEEGKRSYKALLMRNPNDFGEWSAIPVAPSEVEHCYHTYGNVPTVIEADLRAKVEQLSVMLNNNEINYDYEALPGASSLTIGDVYSIEDEARMRNSAQAMPGGTGATVLPKMLTYAITGEVIHNQLVSNEQIIDAVQQGLGTPGDMKLISNSGDRFYREIKNWMVRTGGRIDRYWVKSKRIPMRVGVEFKYWGKNYTFVADKENSPILEMMQAREAIVRAAYKELLEWANTPHMPACVANMEMDADERKLAATEFAQITQWFYTVTANGTSRDWARKLVATLEKSDEEKGEAYTDRKMLRLFRQGFIAKTAKPMGNHDKWLFVVDPELNALPIDWLIRAYKRFITQ</sequence>
<feature type="region of interest" description="Disordered" evidence="1">
    <location>
        <begin position="20"/>
        <end position="39"/>
    </location>
</feature>
<dbReference type="Gene3D" id="3.40.50.450">
    <property type="match status" value="1"/>
</dbReference>
<proteinExistence type="predicted"/>
<organism evidence="2">
    <name type="scientific">uncultured Caudovirales phage</name>
    <dbReference type="NCBI Taxonomy" id="2100421"/>
    <lineage>
        <taxon>Viruses</taxon>
        <taxon>Duplodnaviria</taxon>
        <taxon>Heunggongvirae</taxon>
        <taxon>Uroviricota</taxon>
        <taxon>Caudoviricetes</taxon>
        <taxon>Peduoviridae</taxon>
        <taxon>Maltschvirus</taxon>
        <taxon>Maltschvirus maltsch</taxon>
    </lineage>
</organism>
<dbReference type="SUPFAM" id="SSF102405">
    <property type="entry name" value="MCP/YpsA-like"/>
    <property type="match status" value="1"/>
</dbReference>
<protein>
    <submittedName>
        <fullName evidence="2">Uncharacterized protein</fullName>
    </submittedName>
</protein>
<evidence type="ECO:0000313" key="2">
    <source>
        <dbReference type="EMBL" id="CAB4142862.1"/>
    </source>
</evidence>
<feature type="compositionally biased region" description="Polar residues" evidence="1">
    <location>
        <begin position="20"/>
        <end position="38"/>
    </location>
</feature>
<gene>
    <name evidence="2" type="ORF">UFOVP436_42</name>
    <name evidence="3" type="ORF">UFOVP784_42</name>
</gene>
<accession>A0A6J5M9G6</accession>
<reference evidence="2" key="1">
    <citation type="submission" date="2020-04" db="EMBL/GenBank/DDBJ databases">
        <authorList>
            <person name="Chiriac C."/>
            <person name="Salcher M."/>
            <person name="Ghai R."/>
            <person name="Kavagutti S V."/>
        </authorList>
    </citation>
    <scope>NUCLEOTIDE SEQUENCE</scope>
</reference>
<evidence type="ECO:0000256" key="1">
    <source>
        <dbReference type="SAM" id="MobiDB-lite"/>
    </source>
</evidence>
<name>A0A6J5M9G6_9CAUD</name>
<dbReference type="EMBL" id="LR796418">
    <property type="protein sequence ID" value="CAB4142862.1"/>
    <property type="molecule type" value="Genomic_DNA"/>
</dbReference>
<dbReference type="EMBL" id="LR796737">
    <property type="protein sequence ID" value="CAB4162419.1"/>
    <property type="molecule type" value="Genomic_DNA"/>
</dbReference>